<accession>W0AIJ0</accession>
<dbReference type="Proteomes" id="UP000018851">
    <property type="component" value="Chromosome"/>
</dbReference>
<dbReference type="AlphaFoldDB" id="W0AIJ0"/>
<proteinExistence type="predicted"/>
<name>W0AIJ0_9SPHN</name>
<dbReference type="STRING" id="1123269.NX02_26750"/>
<dbReference type="EMBL" id="CP006644">
    <property type="protein sequence ID" value="AHE56941.1"/>
    <property type="molecule type" value="Genomic_DNA"/>
</dbReference>
<dbReference type="HOGENOM" id="CLU_3157929_0_0_5"/>
<dbReference type="RefSeq" id="WP_169787213.1">
    <property type="nucleotide sequence ID" value="NZ_CP006644.1"/>
</dbReference>
<reference evidence="2 3" key="1">
    <citation type="submission" date="2013-07" db="EMBL/GenBank/DDBJ databases">
        <title>Completed genome of Sphingomonas sanxanigenens NX02.</title>
        <authorList>
            <person name="Ma T."/>
            <person name="Huang H."/>
            <person name="Wu M."/>
            <person name="Li X."/>
            <person name="Li G."/>
        </authorList>
    </citation>
    <scope>NUCLEOTIDE SEQUENCE [LARGE SCALE GENOMIC DNA]</scope>
    <source>
        <strain evidence="2 3">NX02</strain>
    </source>
</reference>
<sequence>MTKAEEERQARLAQALRDNLRRRKAQARGDDSPARQPGDGESSFDRRD</sequence>
<evidence type="ECO:0000313" key="2">
    <source>
        <dbReference type="EMBL" id="AHE56941.1"/>
    </source>
</evidence>
<organism evidence="2 3">
    <name type="scientific">Sphingomonas sanxanigenens DSM 19645 = NX02</name>
    <dbReference type="NCBI Taxonomy" id="1123269"/>
    <lineage>
        <taxon>Bacteria</taxon>
        <taxon>Pseudomonadati</taxon>
        <taxon>Pseudomonadota</taxon>
        <taxon>Alphaproteobacteria</taxon>
        <taxon>Sphingomonadales</taxon>
        <taxon>Sphingomonadaceae</taxon>
        <taxon>Sphingomonas</taxon>
    </lineage>
</organism>
<evidence type="ECO:0000256" key="1">
    <source>
        <dbReference type="SAM" id="MobiDB-lite"/>
    </source>
</evidence>
<gene>
    <name evidence="2" type="ORF">NX02_26750</name>
</gene>
<feature type="region of interest" description="Disordered" evidence="1">
    <location>
        <begin position="18"/>
        <end position="48"/>
    </location>
</feature>
<protein>
    <submittedName>
        <fullName evidence="2">Uncharacterized protein</fullName>
    </submittedName>
</protein>
<keyword evidence="3" id="KW-1185">Reference proteome</keyword>
<evidence type="ECO:0000313" key="3">
    <source>
        <dbReference type="Proteomes" id="UP000018851"/>
    </source>
</evidence>
<dbReference type="PATRIC" id="fig|1123269.5.peg.5247"/>
<dbReference type="KEGG" id="ssan:NX02_26750"/>